<comment type="caution">
    <text evidence="8">The sequence shown here is derived from an EMBL/GenBank/DDBJ whole genome shotgun (WGS) entry which is preliminary data.</text>
</comment>
<dbReference type="InterPro" id="IPR050330">
    <property type="entry name" value="Bact_OuterMem_StrucFunc"/>
</dbReference>
<feature type="chain" id="PRO_5046083840" evidence="6">
    <location>
        <begin position="19"/>
        <end position="235"/>
    </location>
</feature>
<dbReference type="Proteomes" id="UP001589798">
    <property type="component" value="Unassembled WGS sequence"/>
</dbReference>
<dbReference type="Pfam" id="PF00691">
    <property type="entry name" value="OmpA"/>
    <property type="match status" value="1"/>
</dbReference>
<evidence type="ECO:0000256" key="5">
    <source>
        <dbReference type="SAM" id="MobiDB-lite"/>
    </source>
</evidence>
<evidence type="ECO:0000256" key="3">
    <source>
        <dbReference type="ARBA" id="ARBA00023237"/>
    </source>
</evidence>
<dbReference type="InterPro" id="IPR006665">
    <property type="entry name" value="OmpA-like"/>
</dbReference>
<dbReference type="SUPFAM" id="SSF103088">
    <property type="entry name" value="OmpA-like"/>
    <property type="match status" value="1"/>
</dbReference>
<dbReference type="PROSITE" id="PS51123">
    <property type="entry name" value="OMPA_2"/>
    <property type="match status" value="1"/>
</dbReference>
<keyword evidence="6" id="KW-0732">Signal</keyword>
<sequence length="235" mass="24317">MVKASVSILLSASLFAGAQVASAQSAAVSEDEIKCFVSGCDEPAAQDAGASEEEDDCMVSGICPVGETRGFHLSTGTPAKPGASRAAASKPAGARPSAPRYSSAASAKPAGSRASGASRLAMPGTRKSLDMRLSFELGSATLTPDARQQADIFARQLKDAAGSRQFVIEGHTDNIGSPAYNRELSRERAQAVVNYLVGAGVPSAKLRAVGYGFDHPRDGTVASDPSNRRVEIVRY</sequence>
<dbReference type="InterPro" id="IPR006664">
    <property type="entry name" value="OMP_bac"/>
</dbReference>
<feature type="region of interest" description="Disordered" evidence="5">
    <location>
        <begin position="73"/>
        <end position="125"/>
    </location>
</feature>
<evidence type="ECO:0000313" key="9">
    <source>
        <dbReference type="Proteomes" id="UP001589798"/>
    </source>
</evidence>
<comment type="subcellular location">
    <subcellularLocation>
        <location evidence="1">Cell outer membrane</location>
    </subcellularLocation>
</comment>
<evidence type="ECO:0000256" key="4">
    <source>
        <dbReference type="PROSITE-ProRule" id="PRU00473"/>
    </source>
</evidence>
<dbReference type="RefSeq" id="WP_379489203.1">
    <property type="nucleotide sequence ID" value="NZ_JBHLWK010000039.1"/>
</dbReference>
<dbReference type="Gene3D" id="3.30.1330.60">
    <property type="entry name" value="OmpA-like domain"/>
    <property type="match status" value="1"/>
</dbReference>
<keyword evidence="9" id="KW-1185">Reference proteome</keyword>
<evidence type="ECO:0000256" key="6">
    <source>
        <dbReference type="SAM" id="SignalP"/>
    </source>
</evidence>
<evidence type="ECO:0000313" key="8">
    <source>
        <dbReference type="EMBL" id="MFC0206658.1"/>
    </source>
</evidence>
<dbReference type="PANTHER" id="PTHR30329:SF21">
    <property type="entry name" value="LIPOPROTEIN YIAD-RELATED"/>
    <property type="match status" value="1"/>
</dbReference>
<organism evidence="8 9">
    <name type="scientific">Novosphingobium soli</name>
    <dbReference type="NCBI Taxonomy" id="574956"/>
    <lineage>
        <taxon>Bacteria</taxon>
        <taxon>Pseudomonadati</taxon>
        <taxon>Pseudomonadota</taxon>
        <taxon>Alphaproteobacteria</taxon>
        <taxon>Sphingomonadales</taxon>
        <taxon>Sphingomonadaceae</taxon>
        <taxon>Novosphingobium</taxon>
    </lineage>
</organism>
<name>A0ABV6D217_9SPHN</name>
<feature type="compositionally biased region" description="Low complexity" evidence="5">
    <location>
        <begin position="78"/>
        <end position="119"/>
    </location>
</feature>
<dbReference type="CDD" id="cd07185">
    <property type="entry name" value="OmpA_C-like"/>
    <property type="match status" value="1"/>
</dbReference>
<evidence type="ECO:0000256" key="2">
    <source>
        <dbReference type="ARBA" id="ARBA00023136"/>
    </source>
</evidence>
<keyword evidence="2 4" id="KW-0472">Membrane</keyword>
<evidence type="ECO:0000256" key="1">
    <source>
        <dbReference type="ARBA" id="ARBA00004442"/>
    </source>
</evidence>
<dbReference type="PRINTS" id="PR01021">
    <property type="entry name" value="OMPADOMAIN"/>
</dbReference>
<dbReference type="PANTHER" id="PTHR30329">
    <property type="entry name" value="STATOR ELEMENT OF FLAGELLAR MOTOR COMPLEX"/>
    <property type="match status" value="1"/>
</dbReference>
<reference evidence="8 9" key="1">
    <citation type="submission" date="2024-09" db="EMBL/GenBank/DDBJ databases">
        <authorList>
            <person name="Sun Q."/>
            <person name="Mori K."/>
        </authorList>
    </citation>
    <scope>NUCLEOTIDE SEQUENCE [LARGE SCALE GENOMIC DNA]</scope>
    <source>
        <strain evidence="8 9">CCM 7706</strain>
    </source>
</reference>
<keyword evidence="3" id="KW-0998">Cell outer membrane</keyword>
<proteinExistence type="predicted"/>
<dbReference type="EMBL" id="JBHLWK010000039">
    <property type="protein sequence ID" value="MFC0206658.1"/>
    <property type="molecule type" value="Genomic_DNA"/>
</dbReference>
<gene>
    <name evidence="8" type="ORF">ACFFJC_20590</name>
</gene>
<protein>
    <submittedName>
        <fullName evidence="8">OmpA family protein</fullName>
    </submittedName>
</protein>
<dbReference type="InterPro" id="IPR036737">
    <property type="entry name" value="OmpA-like_sf"/>
</dbReference>
<feature type="signal peptide" evidence="6">
    <location>
        <begin position="1"/>
        <end position="18"/>
    </location>
</feature>
<feature type="domain" description="OmpA-like" evidence="7">
    <location>
        <begin position="122"/>
        <end position="235"/>
    </location>
</feature>
<accession>A0ABV6D217</accession>
<evidence type="ECO:0000259" key="7">
    <source>
        <dbReference type="PROSITE" id="PS51123"/>
    </source>
</evidence>